<organism evidence="1 2">
    <name type="scientific">Rufibacter latericius</name>
    <dbReference type="NCBI Taxonomy" id="2487040"/>
    <lineage>
        <taxon>Bacteria</taxon>
        <taxon>Pseudomonadati</taxon>
        <taxon>Bacteroidota</taxon>
        <taxon>Cytophagia</taxon>
        <taxon>Cytophagales</taxon>
        <taxon>Hymenobacteraceae</taxon>
        <taxon>Rufibacter</taxon>
    </lineage>
</organism>
<dbReference type="Proteomes" id="UP000272117">
    <property type="component" value="Unassembled WGS sequence"/>
</dbReference>
<evidence type="ECO:0000313" key="2">
    <source>
        <dbReference type="Proteomes" id="UP000272117"/>
    </source>
</evidence>
<reference evidence="1 2" key="1">
    <citation type="submission" date="2018-11" db="EMBL/GenBank/DDBJ databases">
        <title>Rufibacter latericius sp. nov., isolated from water in Baiyang Lake.</title>
        <authorList>
            <person name="Yang Y."/>
        </authorList>
    </citation>
    <scope>NUCLEOTIDE SEQUENCE [LARGE SCALE GENOMIC DNA]</scope>
    <source>
        <strain evidence="1 2">R-22-1c-1</strain>
    </source>
</reference>
<keyword evidence="2" id="KW-1185">Reference proteome</keyword>
<dbReference type="EMBL" id="RJJD01000006">
    <property type="protein sequence ID" value="RNI26599.1"/>
    <property type="molecule type" value="Genomic_DNA"/>
</dbReference>
<gene>
    <name evidence="1" type="ORF">EFB08_11310</name>
</gene>
<comment type="caution">
    <text evidence="1">The sequence shown here is derived from an EMBL/GenBank/DDBJ whole genome shotgun (WGS) entry which is preliminary data.</text>
</comment>
<evidence type="ECO:0000313" key="1">
    <source>
        <dbReference type="EMBL" id="RNI26599.1"/>
    </source>
</evidence>
<dbReference type="RefSeq" id="WP_123127082.1">
    <property type="nucleotide sequence ID" value="NZ_RJJD01000006.1"/>
</dbReference>
<protein>
    <submittedName>
        <fullName evidence="1">Uncharacterized protein</fullName>
    </submittedName>
</protein>
<accession>A0A3M9MM80</accession>
<proteinExistence type="predicted"/>
<sequence length="69" mass="7995">MSNFPKARTVEQMVSDFMQERPNEPQSLYALVRKYIINARTEVTIEKAELAVSQKYGFQGLDGHPYQDE</sequence>
<name>A0A3M9MM80_9BACT</name>
<dbReference type="AlphaFoldDB" id="A0A3M9MM80"/>